<accession>A0A0K2CS39</accession>
<dbReference type="RefSeq" id="WP_087879562.1">
    <property type="nucleotide sequence ID" value="NZ_CM008470.1"/>
</dbReference>
<geneLocation type="plasmid" evidence="2">
    <name>p112298-KPC</name>
</geneLocation>
<feature type="transmembrane region" description="Helical" evidence="1">
    <location>
        <begin position="50"/>
        <end position="69"/>
    </location>
</feature>
<name>A0A0K2CS39_CITFR</name>
<dbReference type="NCBIfam" id="NF033891">
    <property type="entry name" value="surf_exc_IncI1"/>
    <property type="match status" value="1"/>
</dbReference>
<sequence>MKDRFPKWWVLYSVAKSLFLKFGIISFVLIFLLCSLSISMDEFVRAEAYLYALASCFLLVAPFAINYAIANNRKKKILAVIEKIKDTGHFKPDINSEGWLFWQSTYLGFDFQQGTFLYIRIYPGNVMDVIGFDAYSLTRTEVEDSKLRLFTKFTSLPMILIDTGAASSIANHLHAMNNKGYSYNFNFNDVVNKKRAEIEALTGLPVPVLA</sequence>
<dbReference type="AlphaFoldDB" id="A0A0K2CS39"/>
<proteinExistence type="predicted"/>
<organism evidence="2">
    <name type="scientific">Citrobacter freundii</name>
    <dbReference type="NCBI Taxonomy" id="546"/>
    <lineage>
        <taxon>Bacteria</taxon>
        <taxon>Pseudomonadati</taxon>
        <taxon>Pseudomonadota</taxon>
        <taxon>Gammaproteobacteria</taxon>
        <taxon>Enterobacterales</taxon>
        <taxon>Enterobacteriaceae</taxon>
        <taxon>Citrobacter</taxon>
        <taxon>Citrobacter freundii complex</taxon>
    </lineage>
</organism>
<feature type="transmembrane region" description="Helical" evidence="1">
    <location>
        <begin position="20"/>
        <end position="38"/>
    </location>
</feature>
<keyword evidence="2" id="KW-0614">Plasmid</keyword>
<protein>
    <submittedName>
        <fullName evidence="2">Exclusion-determining protein</fullName>
    </submittedName>
</protein>
<keyword evidence="1" id="KW-0812">Transmembrane</keyword>
<dbReference type="EMBL" id="KP987215">
    <property type="protein sequence ID" value="ALA08774.1"/>
    <property type="molecule type" value="Genomic_DNA"/>
</dbReference>
<keyword evidence="1" id="KW-0472">Membrane</keyword>
<evidence type="ECO:0000256" key="1">
    <source>
        <dbReference type="SAM" id="Phobius"/>
    </source>
</evidence>
<gene>
    <name evidence="2" type="primary">exc</name>
    <name evidence="2" type="ORF">p112298KPC_095</name>
</gene>
<reference evidence="2" key="1">
    <citation type="journal article" date="2015" name="J. Antimicrob. Chemother.">
        <title>Coexistence of a novel KPC-2-encoding MDR plasmid and an NDM-1-encoding pNDM-HN380-like plasmid in a clinical isolate of Citrobacter freundii.</title>
        <authorList>
            <person name="Feng J."/>
            <person name="Qiu Y."/>
            <person name="Yin Z."/>
            <person name="Chen W."/>
            <person name="Yang H."/>
            <person name="Yang W."/>
            <person name="Wang J."/>
            <person name="Gao Y."/>
            <person name="Zhou D."/>
        </authorList>
    </citation>
    <scope>NUCLEOTIDE SEQUENCE</scope>
    <source>
        <strain evidence="2">112298</strain>
        <plasmid evidence="2">p112298-KPC</plasmid>
    </source>
</reference>
<evidence type="ECO:0000313" key="2">
    <source>
        <dbReference type="EMBL" id="ALA08774.1"/>
    </source>
</evidence>
<keyword evidence="1" id="KW-1133">Transmembrane helix</keyword>